<dbReference type="Proteomes" id="UP000604475">
    <property type="component" value="Unassembled WGS sequence"/>
</dbReference>
<protein>
    <submittedName>
        <fullName evidence="3">SIS domain-containing protein</fullName>
    </submittedName>
</protein>
<name>A0A937RGD8_9ACTN</name>
<dbReference type="SUPFAM" id="SSF53697">
    <property type="entry name" value="SIS domain"/>
    <property type="match status" value="1"/>
</dbReference>
<comment type="caution">
    <text evidence="3">The sequence shown here is derived from an EMBL/GenBank/DDBJ whole genome shotgun (WGS) entry which is preliminary data.</text>
</comment>
<evidence type="ECO:0000313" key="4">
    <source>
        <dbReference type="Proteomes" id="UP000604475"/>
    </source>
</evidence>
<dbReference type="CDD" id="cd05008">
    <property type="entry name" value="SIS_GlmS_GlmD_1"/>
    <property type="match status" value="1"/>
</dbReference>
<dbReference type="EMBL" id="JAEACQ010000282">
    <property type="protein sequence ID" value="MBL7631716.1"/>
    <property type="molecule type" value="Genomic_DNA"/>
</dbReference>
<dbReference type="PROSITE" id="PS51464">
    <property type="entry name" value="SIS"/>
    <property type="match status" value="1"/>
</dbReference>
<dbReference type="InterPro" id="IPR035466">
    <property type="entry name" value="GlmS/AgaS_SIS"/>
</dbReference>
<dbReference type="InterPro" id="IPR046348">
    <property type="entry name" value="SIS_dom_sf"/>
</dbReference>
<dbReference type="RefSeq" id="WP_203004312.1">
    <property type="nucleotide sequence ID" value="NZ_JADWYU010000125.1"/>
</dbReference>
<dbReference type="InterPro" id="IPR001347">
    <property type="entry name" value="SIS_dom"/>
</dbReference>
<keyword evidence="4" id="KW-1185">Reference proteome</keyword>
<organism evidence="3 4">
    <name type="scientific">Frankia nepalensis</name>
    <dbReference type="NCBI Taxonomy" id="1836974"/>
    <lineage>
        <taxon>Bacteria</taxon>
        <taxon>Bacillati</taxon>
        <taxon>Actinomycetota</taxon>
        <taxon>Actinomycetes</taxon>
        <taxon>Frankiales</taxon>
        <taxon>Frankiaceae</taxon>
        <taxon>Frankia</taxon>
    </lineage>
</organism>
<evidence type="ECO:0000259" key="2">
    <source>
        <dbReference type="PROSITE" id="PS51464"/>
    </source>
</evidence>
<dbReference type="Pfam" id="PF01380">
    <property type="entry name" value="SIS"/>
    <property type="match status" value="1"/>
</dbReference>
<dbReference type="GO" id="GO:0097367">
    <property type="term" value="F:carbohydrate derivative binding"/>
    <property type="evidence" value="ECO:0007669"/>
    <property type="project" value="InterPro"/>
</dbReference>
<reference evidence="3" key="1">
    <citation type="submission" date="2020-12" db="EMBL/GenBank/DDBJ databases">
        <title>Genomic characterization of non-nitrogen-fixing Frankia strains.</title>
        <authorList>
            <person name="Carlos-Shanley C."/>
            <person name="Guerra T."/>
            <person name="Hahn D."/>
        </authorList>
    </citation>
    <scope>NUCLEOTIDE SEQUENCE</scope>
    <source>
        <strain evidence="3">CN6</strain>
    </source>
</reference>
<proteinExistence type="predicted"/>
<dbReference type="AlphaFoldDB" id="A0A937RGD8"/>
<dbReference type="GO" id="GO:1901135">
    <property type="term" value="P:carbohydrate derivative metabolic process"/>
    <property type="evidence" value="ECO:0007669"/>
    <property type="project" value="InterPro"/>
</dbReference>
<evidence type="ECO:0000256" key="1">
    <source>
        <dbReference type="ARBA" id="ARBA00022737"/>
    </source>
</evidence>
<keyword evidence="1" id="KW-0677">Repeat</keyword>
<gene>
    <name evidence="3" type="ORF">I7412_32065</name>
</gene>
<feature type="domain" description="SIS" evidence="2">
    <location>
        <begin position="20"/>
        <end position="165"/>
    </location>
</feature>
<evidence type="ECO:0000313" key="3">
    <source>
        <dbReference type="EMBL" id="MBL7631716.1"/>
    </source>
</evidence>
<sequence length="312" mass="33009">MNADLFLADLEEKPARLRELAPELAGCWAGVDTKRPTLLLGMGSSHYANGVAAARLRAAGVPAVAELASTDLLPRLAPGTLVIAVSASGGSVETLDAVRRLRAAHPDLALVALTNRDGTELEALCGARVPMLAGDERGGVACRSFQHTLAVLLSLPGGGLDPAAVTRAAEATEDLLARRDAWLPRIGELLLGPDGTHVAAPARRLSSALQSALMLREGPRLAAVGCETGDWSHVDVYLTRTTDYRLLLLAGSRWEPELLRWTTERGSTVVAVGAETLATAHCLRYPGDGDDDVRLLTETLVAELLAAEAWRR</sequence>
<dbReference type="Gene3D" id="3.40.50.10490">
    <property type="entry name" value="Glucose-6-phosphate isomerase like protein, domain 1"/>
    <property type="match status" value="1"/>
</dbReference>
<accession>A0A937RGD8</accession>